<dbReference type="Proteomes" id="UP000886998">
    <property type="component" value="Unassembled WGS sequence"/>
</dbReference>
<sequence length="103" mass="11444">MHVSAKGRALLQAKEAGAPNDYLSRMRQPCSGIILQTLVSRSSKTNHLIEKGNLPCSLVTRDHCLLISRIQVSSSIGCCGTTDRLRHAIKTVFQENWGMWYST</sequence>
<reference evidence="1" key="1">
    <citation type="submission" date="2020-08" db="EMBL/GenBank/DDBJ databases">
        <title>Multicomponent nature underlies the extraordinary mechanical properties of spider dragline silk.</title>
        <authorList>
            <person name="Kono N."/>
            <person name="Nakamura H."/>
            <person name="Mori M."/>
            <person name="Yoshida Y."/>
            <person name="Ohtoshi R."/>
            <person name="Malay A.D."/>
            <person name="Moran D.A.P."/>
            <person name="Tomita M."/>
            <person name="Numata K."/>
            <person name="Arakawa K."/>
        </authorList>
    </citation>
    <scope>NUCLEOTIDE SEQUENCE</scope>
</reference>
<protein>
    <submittedName>
        <fullName evidence="1">Uncharacterized protein</fullName>
    </submittedName>
</protein>
<gene>
    <name evidence="1" type="ORF">TNIN_15651</name>
</gene>
<name>A0A8X7CU00_9ARAC</name>
<evidence type="ECO:0000313" key="1">
    <source>
        <dbReference type="EMBL" id="GFY79370.1"/>
    </source>
</evidence>
<proteinExistence type="predicted"/>
<keyword evidence="2" id="KW-1185">Reference proteome</keyword>
<dbReference type="AlphaFoldDB" id="A0A8X7CU00"/>
<comment type="caution">
    <text evidence="1">The sequence shown here is derived from an EMBL/GenBank/DDBJ whole genome shotgun (WGS) entry which is preliminary data.</text>
</comment>
<dbReference type="EMBL" id="BMAV01023540">
    <property type="protein sequence ID" value="GFY79370.1"/>
    <property type="molecule type" value="Genomic_DNA"/>
</dbReference>
<organism evidence="1 2">
    <name type="scientific">Trichonephila inaurata madagascariensis</name>
    <dbReference type="NCBI Taxonomy" id="2747483"/>
    <lineage>
        <taxon>Eukaryota</taxon>
        <taxon>Metazoa</taxon>
        <taxon>Ecdysozoa</taxon>
        <taxon>Arthropoda</taxon>
        <taxon>Chelicerata</taxon>
        <taxon>Arachnida</taxon>
        <taxon>Araneae</taxon>
        <taxon>Araneomorphae</taxon>
        <taxon>Entelegynae</taxon>
        <taxon>Araneoidea</taxon>
        <taxon>Nephilidae</taxon>
        <taxon>Trichonephila</taxon>
        <taxon>Trichonephila inaurata</taxon>
    </lineage>
</organism>
<accession>A0A8X7CU00</accession>
<evidence type="ECO:0000313" key="2">
    <source>
        <dbReference type="Proteomes" id="UP000886998"/>
    </source>
</evidence>